<keyword evidence="14" id="KW-1185">Reference proteome</keyword>
<feature type="transmembrane region" description="Helical" evidence="11">
    <location>
        <begin position="404"/>
        <end position="429"/>
    </location>
</feature>
<dbReference type="GO" id="GO:0015297">
    <property type="term" value="F:antiporter activity"/>
    <property type="evidence" value="ECO:0007669"/>
    <property type="project" value="UniProtKB-KW"/>
</dbReference>
<evidence type="ECO:0000256" key="1">
    <source>
        <dbReference type="ARBA" id="ARBA00004141"/>
    </source>
</evidence>
<dbReference type="AlphaFoldDB" id="A0A923HFW3"/>
<dbReference type="NCBIfam" id="NF038006">
    <property type="entry name" value="NhaD_1"/>
    <property type="match status" value="1"/>
</dbReference>
<dbReference type="RefSeq" id="WP_186563376.1">
    <property type="nucleotide sequence ID" value="NZ_JACNMF010000004.1"/>
</dbReference>
<feature type="transmembrane region" description="Helical" evidence="11">
    <location>
        <begin position="27"/>
        <end position="45"/>
    </location>
</feature>
<evidence type="ECO:0000256" key="4">
    <source>
        <dbReference type="ARBA" id="ARBA00022692"/>
    </source>
</evidence>
<keyword evidence="3" id="KW-0050">Antiport</keyword>
<keyword evidence="9" id="KW-0739">Sodium transport</keyword>
<evidence type="ECO:0000313" key="14">
    <source>
        <dbReference type="Proteomes" id="UP000656244"/>
    </source>
</evidence>
<feature type="transmembrane region" description="Helical" evidence="11">
    <location>
        <begin position="89"/>
        <end position="106"/>
    </location>
</feature>
<dbReference type="InterPro" id="IPR004680">
    <property type="entry name" value="Cit_transptr-like_dom"/>
</dbReference>
<comment type="similarity">
    <text evidence="10">Belongs to the NhaD Na(+)/H(+) (TC 2.A.62) antiporter family.</text>
</comment>
<evidence type="ECO:0000256" key="9">
    <source>
        <dbReference type="ARBA" id="ARBA00023201"/>
    </source>
</evidence>
<dbReference type="EMBL" id="JACNMF010000004">
    <property type="protein sequence ID" value="MBC3759508.1"/>
    <property type="molecule type" value="Genomic_DNA"/>
</dbReference>
<evidence type="ECO:0000256" key="8">
    <source>
        <dbReference type="ARBA" id="ARBA00023136"/>
    </source>
</evidence>
<evidence type="ECO:0000256" key="10">
    <source>
        <dbReference type="ARBA" id="ARBA00025753"/>
    </source>
</evidence>
<evidence type="ECO:0000313" key="13">
    <source>
        <dbReference type="EMBL" id="MBC3759508.1"/>
    </source>
</evidence>
<proteinExistence type="inferred from homology"/>
<dbReference type="InterPro" id="IPR045016">
    <property type="entry name" value="NhaD-like"/>
</dbReference>
<feature type="transmembrane region" description="Helical" evidence="11">
    <location>
        <begin position="247"/>
        <end position="264"/>
    </location>
</feature>
<keyword evidence="4 11" id="KW-0812">Transmembrane</keyword>
<feature type="transmembrane region" description="Helical" evidence="11">
    <location>
        <begin position="163"/>
        <end position="182"/>
    </location>
</feature>
<reference evidence="13" key="1">
    <citation type="submission" date="2020-08" db="EMBL/GenBank/DDBJ databases">
        <title>Hyunsoonleella sp. strain SJ7 genome sequencing and assembly.</title>
        <authorList>
            <person name="Kim I."/>
        </authorList>
    </citation>
    <scope>NUCLEOTIDE SEQUENCE</scope>
    <source>
        <strain evidence="13">SJ7</strain>
    </source>
</reference>
<organism evidence="13 14">
    <name type="scientific">Hyunsoonleella aquatilis</name>
    <dbReference type="NCBI Taxonomy" id="2762758"/>
    <lineage>
        <taxon>Bacteria</taxon>
        <taxon>Pseudomonadati</taxon>
        <taxon>Bacteroidota</taxon>
        <taxon>Flavobacteriia</taxon>
        <taxon>Flavobacteriales</taxon>
        <taxon>Flavobacteriaceae</taxon>
    </lineage>
</organism>
<feature type="transmembrane region" description="Helical" evidence="11">
    <location>
        <begin position="202"/>
        <end position="226"/>
    </location>
</feature>
<dbReference type="GO" id="GO:0006814">
    <property type="term" value="P:sodium ion transport"/>
    <property type="evidence" value="ECO:0007669"/>
    <property type="project" value="UniProtKB-KW"/>
</dbReference>
<keyword evidence="6" id="KW-0915">Sodium</keyword>
<feature type="transmembrane region" description="Helical" evidence="11">
    <location>
        <begin position="126"/>
        <end position="151"/>
    </location>
</feature>
<feature type="transmembrane region" description="Helical" evidence="11">
    <location>
        <begin position="368"/>
        <end position="392"/>
    </location>
</feature>
<keyword evidence="7" id="KW-0406">Ion transport</keyword>
<comment type="subcellular location">
    <subcellularLocation>
        <location evidence="1">Membrane</location>
        <topology evidence="1">Multi-pass membrane protein</topology>
    </subcellularLocation>
</comment>
<evidence type="ECO:0000256" key="7">
    <source>
        <dbReference type="ARBA" id="ARBA00023065"/>
    </source>
</evidence>
<dbReference type="Pfam" id="PF03600">
    <property type="entry name" value="CitMHS"/>
    <property type="match status" value="1"/>
</dbReference>
<evidence type="ECO:0000256" key="6">
    <source>
        <dbReference type="ARBA" id="ARBA00023053"/>
    </source>
</evidence>
<dbReference type="PANTHER" id="PTHR43269">
    <property type="entry name" value="SODIUM/PROTON ANTIPORTER 1-RELATED"/>
    <property type="match status" value="1"/>
</dbReference>
<evidence type="ECO:0000259" key="12">
    <source>
        <dbReference type="Pfam" id="PF03600"/>
    </source>
</evidence>
<keyword evidence="8 11" id="KW-0472">Membrane</keyword>
<evidence type="ECO:0000256" key="11">
    <source>
        <dbReference type="SAM" id="Phobius"/>
    </source>
</evidence>
<evidence type="ECO:0000256" key="2">
    <source>
        <dbReference type="ARBA" id="ARBA00022448"/>
    </source>
</evidence>
<dbReference type="GO" id="GO:0016020">
    <property type="term" value="C:membrane"/>
    <property type="evidence" value="ECO:0007669"/>
    <property type="project" value="UniProtKB-SubCell"/>
</dbReference>
<name>A0A923HFW3_9FLAO</name>
<keyword evidence="2" id="KW-0813">Transport</keyword>
<evidence type="ECO:0000256" key="3">
    <source>
        <dbReference type="ARBA" id="ARBA00022449"/>
    </source>
</evidence>
<dbReference type="PANTHER" id="PTHR43269:SF2">
    <property type="entry name" value="SODIUM_PROTON ANTIPORTER 1-RELATED"/>
    <property type="match status" value="1"/>
</dbReference>
<keyword evidence="5 11" id="KW-1133">Transmembrane helix</keyword>
<accession>A0A923HFW3</accession>
<evidence type="ECO:0000256" key="5">
    <source>
        <dbReference type="ARBA" id="ARBA00022989"/>
    </source>
</evidence>
<feature type="transmembrane region" description="Helical" evidence="11">
    <location>
        <begin position="323"/>
        <end position="346"/>
    </location>
</feature>
<dbReference type="Proteomes" id="UP000656244">
    <property type="component" value="Unassembled WGS sequence"/>
</dbReference>
<feature type="domain" description="Citrate transporter-like" evidence="12">
    <location>
        <begin position="27"/>
        <end position="388"/>
    </location>
</feature>
<feature type="transmembrane region" description="Helical" evidence="11">
    <location>
        <begin position="441"/>
        <end position="459"/>
    </location>
</feature>
<gene>
    <name evidence="13" type="primary">nhaD</name>
    <name evidence="13" type="ORF">H7U19_13905</name>
</gene>
<protein>
    <submittedName>
        <fullName evidence="13">Sodium:proton antiporter NhaD</fullName>
    </submittedName>
</protein>
<sequence length="463" mass="50447">MEAVIILVFALGYLAITLEHSIKIDKLIPALVMMAICWALIALGLETFPQWFDSGKHALLEDFGGFGHEEKMHLMEETLLHHLGKTAEILVFLLGAMTIVEIIDYFDGFATIKGFIKTKKKTKILWIFSVLAFILSAIIDNLTATIVLISILQKIVKDRDIRIWYAGLIIIAANAGGAWSPIGDVTTTMLWIGNKVSTGHLIGYLFLPSLLCMVVPSLIASFLPVFKGNLDIVEESEKTKSRFSGTMLYLGLGAIIFVPIFKVITHLPPYVGMMLSLGVVATFAEIYSSSKFALSSPDREESDAHAHHSPVHTALSKIETPSILFFLGILMAVAALESLGILFGFADSLRETMPQLGTELHEGGVSDLVVLLLGVGSAVIDNVPLVAASLGMFSEPMDHELWHFIAYSAGTGGSMLIIGSAAGVVAMGMEKIDFFWYLRKISWLALAGFLVGAVAFMFTRTLF</sequence>
<comment type="caution">
    <text evidence="13">The sequence shown here is derived from an EMBL/GenBank/DDBJ whole genome shotgun (WGS) entry which is preliminary data.</text>
</comment>